<keyword evidence="3" id="KW-1185">Reference proteome</keyword>
<reference evidence="2 3" key="1">
    <citation type="journal article" date="2018" name="Sci. Rep.">
        <title>Comparative genomics provides insights into the lifestyle and reveals functional heterogeneity of dark septate endophytic fungi.</title>
        <authorList>
            <person name="Knapp D.G."/>
            <person name="Nemeth J.B."/>
            <person name="Barry K."/>
            <person name="Hainaut M."/>
            <person name="Henrissat B."/>
            <person name="Johnson J."/>
            <person name="Kuo A."/>
            <person name="Lim J.H.P."/>
            <person name="Lipzen A."/>
            <person name="Nolan M."/>
            <person name="Ohm R.A."/>
            <person name="Tamas L."/>
            <person name="Grigoriev I.V."/>
            <person name="Spatafora J.W."/>
            <person name="Nagy L.G."/>
            <person name="Kovacs G.M."/>
        </authorList>
    </citation>
    <scope>NUCLEOTIDE SEQUENCE [LARGE SCALE GENOMIC DNA]</scope>
    <source>
        <strain evidence="2 3">DSE2036</strain>
    </source>
</reference>
<sequence>MKSSRLRLTVYSHLTLSHLSCRLRPSGISTILLSLLPPPASQHRRPTFQRHTPLHTIPCQHSTTPLQHTHPSTNLYTSRRT</sequence>
<evidence type="ECO:0000313" key="2">
    <source>
        <dbReference type="EMBL" id="PVH96602.1"/>
    </source>
</evidence>
<dbReference type="Proteomes" id="UP000244855">
    <property type="component" value="Unassembled WGS sequence"/>
</dbReference>
<name>A0A2V1DET3_9PLEO</name>
<protein>
    <submittedName>
        <fullName evidence="2">Uncharacterized protein</fullName>
    </submittedName>
</protein>
<accession>A0A2V1DET3</accession>
<evidence type="ECO:0000256" key="1">
    <source>
        <dbReference type="SAM" id="MobiDB-lite"/>
    </source>
</evidence>
<feature type="compositionally biased region" description="Polar residues" evidence="1">
    <location>
        <begin position="59"/>
        <end position="81"/>
    </location>
</feature>
<proteinExistence type="predicted"/>
<feature type="region of interest" description="Disordered" evidence="1">
    <location>
        <begin position="55"/>
        <end position="81"/>
    </location>
</feature>
<evidence type="ECO:0000313" key="3">
    <source>
        <dbReference type="Proteomes" id="UP000244855"/>
    </source>
</evidence>
<dbReference type="EMBL" id="KZ805460">
    <property type="protein sequence ID" value="PVH96602.1"/>
    <property type="molecule type" value="Genomic_DNA"/>
</dbReference>
<dbReference type="AlphaFoldDB" id="A0A2V1DET3"/>
<organism evidence="2 3">
    <name type="scientific">Periconia macrospinosa</name>
    <dbReference type="NCBI Taxonomy" id="97972"/>
    <lineage>
        <taxon>Eukaryota</taxon>
        <taxon>Fungi</taxon>
        <taxon>Dikarya</taxon>
        <taxon>Ascomycota</taxon>
        <taxon>Pezizomycotina</taxon>
        <taxon>Dothideomycetes</taxon>
        <taxon>Pleosporomycetidae</taxon>
        <taxon>Pleosporales</taxon>
        <taxon>Massarineae</taxon>
        <taxon>Periconiaceae</taxon>
        <taxon>Periconia</taxon>
    </lineage>
</organism>
<gene>
    <name evidence="2" type="ORF">DM02DRAFT_115318</name>
</gene>